<dbReference type="VEuPathDB" id="FungiDB:PV08_07958"/>
<dbReference type="SUPFAM" id="SSF54373">
    <property type="entry name" value="FAD-linked reductases, C-terminal domain"/>
    <property type="match status" value="1"/>
</dbReference>
<keyword evidence="4" id="KW-0560">Oxidoreductase</keyword>
<accession>A0A0D1YCU1</accession>
<evidence type="ECO:0000256" key="4">
    <source>
        <dbReference type="ARBA" id="ARBA00023002"/>
    </source>
</evidence>
<dbReference type="GO" id="GO:0071949">
    <property type="term" value="F:FAD binding"/>
    <property type="evidence" value="ECO:0007669"/>
    <property type="project" value="InterPro"/>
</dbReference>
<evidence type="ECO:0000256" key="3">
    <source>
        <dbReference type="ARBA" id="ARBA00022827"/>
    </source>
</evidence>
<dbReference type="STRING" id="91928.A0A0D1YCU1"/>
<keyword evidence="5" id="KW-0503">Monooxygenase</keyword>
<dbReference type="EMBL" id="KN847497">
    <property type="protein sequence ID" value="KIW12771.1"/>
    <property type="molecule type" value="Genomic_DNA"/>
</dbReference>
<name>A0A0D1YCU1_9EURO</name>
<dbReference type="AlphaFoldDB" id="A0A0D1YCU1"/>
<dbReference type="HOGENOM" id="CLU_009665_19_3_1"/>
<dbReference type="PANTHER" id="PTHR13789:SF311">
    <property type="entry name" value="HYDROXYLASE, PUTATIVE (AFU_ORTHOLOGUE AFUA_5G10180)-RELATED"/>
    <property type="match status" value="1"/>
</dbReference>
<dbReference type="SUPFAM" id="SSF51905">
    <property type="entry name" value="FAD/NAD(P)-binding domain"/>
    <property type="match status" value="1"/>
</dbReference>
<keyword evidence="3" id="KW-0274">FAD</keyword>
<evidence type="ECO:0000313" key="7">
    <source>
        <dbReference type="EMBL" id="KIW12771.1"/>
    </source>
</evidence>
<dbReference type="InterPro" id="IPR050493">
    <property type="entry name" value="FAD-dep_Monooxygenase_BioMet"/>
</dbReference>
<dbReference type="Proteomes" id="UP000053328">
    <property type="component" value="Unassembled WGS sequence"/>
</dbReference>
<gene>
    <name evidence="7" type="ORF">PV08_07958</name>
</gene>
<evidence type="ECO:0000256" key="5">
    <source>
        <dbReference type="ARBA" id="ARBA00023033"/>
    </source>
</evidence>
<evidence type="ECO:0000256" key="2">
    <source>
        <dbReference type="ARBA" id="ARBA00022630"/>
    </source>
</evidence>
<organism evidence="7 8">
    <name type="scientific">Exophiala spinifera</name>
    <dbReference type="NCBI Taxonomy" id="91928"/>
    <lineage>
        <taxon>Eukaryota</taxon>
        <taxon>Fungi</taxon>
        <taxon>Dikarya</taxon>
        <taxon>Ascomycota</taxon>
        <taxon>Pezizomycotina</taxon>
        <taxon>Eurotiomycetes</taxon>
        <taxon>Chaetothyriomycetidae</taxon>
        <taxon>Chaetothyriales</taxon>
        <taxon>Herpotrichiellaceae</taxon>
        <taxon>Exophiala</taxon>
    </lineage>
</organism>
<dbReference type="GeneID" id="27335041"/>
<dbReference type="PANTHER" id="PTHR13789">
    <property type="entry name" value="MONOOXYGENASE"/>
    <property type="match status" value="1"/>
</dbReference>
<keyword evidence="8" id="KW-1185">Reference proteome</keyword>
<keyword evidence="2" id="KW-0285">Flavoprotein</keyword>
<reference evidence="7 8" key="1">
    <citation type="submission" date="2015-01" db="EMBL/GenBank/DDBJ databases">
        <title>The Genome Sequence of Exophiala spinifera CBS89968.</title>
        <authorList>
            <consortium name="The Broad Institute Genomics Platform"/>
            <person name="Cuomo C."/>
            <person name="de Hoog S."/>
            <person name="Gorbushina A."/>
            <person name="Stielow B."/>
            <person name="Teixiera M."/>
            <person name="Abouelleil A."/>
            <person name="Chapman S.B."/>
            <person name="Priest M."/>
            <person name="Young S.K."/>
            <person name="Wortman J."/>
            <person name="Nusbaum C."/>
            <person name="Birren B."/>
        </authorList>
    </citation>
    <scope>NUCLEOTIDE SEQUENCE [LARGE SCALE GENOMIC DNA]</scope>
    <source>
        <strain evidence="7 8">CBS 89968</strain>
    </source>
</reference>
<evidence type="ECO:0000259" key="6">
    <source>
        <dbReference type="Pfam" id="PF01494"/>
    </source>
</evidence>
<evidence type="ECO:0000256" key="1">
    <source>
        <dbReference type="ARBA" id="ARBA00007992"/>
    </source>
</evidence>
<dbReference type="OrthoDB" id="1878542at2759"/>
<dbReference type="GO" id="GO:0004497">
    <property type="term" value="F:monooxygenase activity"/>
    <property type="evidence" value="ECO:0007669"/>
    <property type="project" value="UniProtKB-KW"/>
</dbReference>
<proteinExistence type="inferred from homology"/>
<dbReference type="PROSITE" id="PS51257">
    <property type="entry name" value="PROKAR_LIPOPROTEIN"/>
    <property type="match status" value="1"/>
</dbReference>
<evidence type="ECO:0000313" key="8">
    <source>
        <dbReference type="Proteomes" id="UP000053328"/>
    </source>
</evidence>
<dbReference type="RefSeq" id="XP_016232987.1">
    <property type="nucleotide sequence ID" value="XM_016382284.1"/>
</dbReference>
<dbReference type="PRINTS" id="PR00420">
    <property type="entry name" value="RNGMNOXGNASE"/>
</dbReference>
<dbReference type="Gene3D" id="3.50.50.60">
    <property type="entry name" value="FAD/NAD(P)-binding domain"/>
    <property type="match status" value="1"/>
</dbReference>
<sequence>MKIIIVGCGLGGLACAIACHREGLQVLLLERAPSILPVGAGIQIPPNATRIMQHFGLEDRLRQRGAVRIHSRNLLRYSDGHTLCNRPGLDDMVNDFGASYYVIHRADYQELLLEEAVRIGVDFRPNSEVSQIIFDESPKVVLRTGDEITADVIVGADVKLPSLWSTTRDQILGRSSPPQETGDLAFRGTFPLARLEKIEDDGIRDLITSQKACLWMGPDKHCSFYPVRNGQEFNLVLLTPDDLSEGIRTSQGSINELRYMFEGWDPTLLQLISCMNDSLLKWKLCHHTELESWVKGSVVLLGDACHPSLPYQAQGAAMAVEDGAVLGLLLGKFSRLNKQSANSTANVHSLLKLYESIRKSRTTTNVLGSIRNREMFHMHDGIDQRKRDEELSRVDWKTPCPWQWGDIGYQNELMGFDAVKHANVAFEKWTEKLSGDMM</sequence>
<comment type="similarity">
    <text evidence="1">Belongs to the paxM FAD-dependent monooxygenase family.</text>
</comment>
<protein>
    <recommendedName>
        <fullName evidence="6">FAD-binding domain-containing protein</fullName>
    </recommendedName>
</protein>
<feature type="domain" description="FAD-binding" evidence="6">
    <location>
        <begin position="2"/>
        <end position="335"/>
    </location>
</feature>
<dbReference type="InterPro" id="IPR036188">
    <property type="entry name" value="FAD/NAD-bd_sf"/>
</dbReference>
<dbReference type="InterPro" id="IPR002938">
    <property type="entry name" value="FAD-bd"/>
</dbReference>
<dbReference type="Pfam" id="PF01494">
    <property type="entry name" value="FAD_binding_3"/>
    <property type="match status" value="1"/>
</dbReference>